<evidence type="ECO:0000256" key="2">
    <source>
        <dbReference type="ARBA" id="ARBA00022630"/>
    </source>
</evidence>
<dbReference type="PANTHER" id="PTHR33798">
    <property type="entry name" value="FLAVOPROTEIN OXYGENASE"/>
    <property type="match status" value="1"/>
</dbReference>
<dbReference type="GO" id="GO:0016646">
    <property type="term" value="F:oxidoreductase activity, acting on the CH-NH group of donors, NAD or NADP as acceptor"/>
    <property type="evidence" value="ECO:0007669"/>
    <property type="project" value="UniProtKB-ARBA"/>
</dbReference>
<accession>A0A936F209</accession>
<dbReference type="InterPro" id="IPR002563">
    <property type="entry name" value="Flavin_Rdtase-like_dom"/>
</dbReference>
<name>A0A936F209_9BACT</name>
<evidence type="ECO:0000259" key="5">
    <source>
        <dbReference type="SMART" id="SM00903"/>
    </source>
</evidence>
<feature type="domain" description="Flavin reductase like" evidence="5">
    <location>
        <begin position="22"/>
        <end position="178"/>
    </location>
</feature>
<gene>
    <name evidence="6" type="ORF">IPN91_07900</name>
</gene>
<dbReference type="Proteomes" id="UP000709959">
    <property type="component" value="Unassembled WGS sequence"/>
</dbReference>
<dbReference type="SMART" id="SM00903">
    <property type="entry name" value="Flavin_Reduct"/>
    <property type="match status" value="1"/>
</dbReference>
<comment type="cofactor">
    <cofactor evidence="1">
        <name>FMN</name>
        <dbReference type="ChEBI" id="CHEBI:58210"/>
    </cofactor>
</comment>
<dbReference type="Gene3D" id="2.30.110.10">
    <property type="entry name" value="Electron Transport, Fmn-binding Protein, Chain A"/>
    <property type="match status" value="1"/>
</dbReference>
<keyword evidence="2" id="KW-0285">Flavoprotein</keyword>
<evidence type="ECO:0000313" key="6">
    <source>
        <dbReference type="EMBL" id="MBK8572561.1"/>
    </source>
</evidence>
<evidence type="ECO:0000256" key="1">
    <source>
        <dbReference type="ARBA" id="ARBA00001917"/>
    </source>
</evidence>
<evidence type="ECO:0000313" key="7">
    <source>
        <dbReference type="Proteomes" id="UP000709959"/>
    </source>
</evidence>
<organism evidence="6 7">
    <name type="scientific">Candidatus Geothrix odensensis</name>
    <dbReference type="NCBI Taxonomy" id="2954440"/>
    <lineage>
        <taxon>Bacteria</taxon>
        <taxon>Pseudomonadati</taxon>
        <taxon>Acidobacteriota</taxon>
        <taxon>Holophagae</taxon>
        <taxon>Holophagales</taxon>
        <taxon>Holophagaceae</taxon>
        <taxon>Geothrix</taxon>
    </lineage>
</organism>
<keyword evidence="3" id="KW-0288">FMN</keyword>
<evidence type="ECO:0000256" key="4">
    <source>
        <dbReference type="ARBA" id="ARBA00038054"/>
    </source>
</evidence>
<reference evidence="6 7" key="1">
    <citation type="submission" date="2020-10" db="EMBL/GenBank/DDBJ databases">
        <title>Connecting structure to function with the recovery of over 1000 high-quality activated sludge metagenome-assembled genomes encoding full-length rRNA genes using long-read sequencing.</title>
        <authorList>
            <person name="Singleton C.M."/>
            <person name="Petriglieri F."/>
            <person name="Kristensen J.M."/>
            <person name="Kirkegaard R.H."/>
            <person name="Michaelsen T.Y."/>
            <person name="Andersen M.H."/>
            <person name="Karst S.M."/>
            <person name="Dueholm M.S."/>
            <person name="Nielsen P.H."/>
            <person name="Albertsen M."/>
        </authorList>
    </citation>
    <scope>NUCLEOTIDE SEQUENCE [LARGE SCALE GENOMIC DNA]</scope>
    <source>
        <strain evidence="6">OdNE_18-Q3-R46-58_MAXAC.008</strain>
    </source>
</reference>
<dbReference type="SUPFAM" id="SSF50475">
    <property type="entry name" value="FMN-binding split barrel"/>
    <property type="match status" value="1"/>
</dbReference>
<protein>
    <submittedName>
        <fullName evidence="6">Flavin reductase family protein</fullName>
    </submittedName>
</protein>
<dbReference type="AlphaFoldDB" id="A0A936F209"/>
<sequence>MSHRVILPADLGPVETNALLCGGVAPRPIALASTLSAEGVRNLSPFSFFNAFGSNPPTVAFAPNRRGRDGTVKHTYLNAVATGEFVIAAVSHAMLHQMNVASAEWPDGVDEFPKCGLTPVPARFVAPALVGESPFQMECRLKQVVELGEGPGSGLMLIGEVLAFHVREDCLVDGILHPDALDLVGRNGGAFYTRASGTAVFEVPKPAVRPIGYDALPEPLKQSRILTGNDLGQLANSPALPDLTAPVRHPGDPASPGELDMAIQQALVRHDLPEAWRLVGLRMHA</sequence>
<dbReference type="PANTHER" id="PTHR33798:SF5">
    <property type="entry name" value="FLAVIN REDUCTASE LIKE DOMAIN-CONTAINING PROTEIN"/>
    <property type="match status" value="1"/>
</dbReference>
<dbReference type="GO" id="GO:0010181">
    <property type="term" value="F:FMN binding"/>
    <property type="evidence" value="ECO:0007669"/>
    <property type="project" value="InterPro"/>
</dbReference>
<proteinExistence type="inferred from homology"/>
<dbReference type="EMBL" id="JADKCH010000005">
    <property type="protein sequence ID" value="MBK8572561.1"/>
    <property type="molecule type" value="Genomic_DNA"/>
</dbReference>
<evidence type="ECO:0000256" key="3">
    <source>
        <dbReference type="ARBA" id="ARBA00022643"/>
    </source>
</evidence>
<dbReference type="Pfam" id="PF01613">
    <property type="entry name" value="Flavin_Reduct"/>
    <property type="match status" value="1"/>
</dbReference>
<comment type="similarity">
    <text evidence="4">Belongs to the flavoredoxin family.</text>
</comment>
<dbReference type="InterPro" id="IPR012349">
    <property type="entry name" value="Split_barrel_FMN-bd"/>
</dbReference>
<comment type="caution">
    <text evidence="6">The sequence shown here is derived from an EMBL/GenBank/DDBJ whole genome shotgun (WGS) entry which is preliminary data.</text>
</comment>